<reference evidence="1 2" key="1">
    <citation type="submission" date="2024-04" db="EMBL/GenBank/DDBJ databases">
        <authorList>
            <person name="Rising A."/>
            <person name="Reimegard J."/>
            <person name="Sonavane S."/>
            <person name="Akerstrom W."/>
            <person name="Nylinder S."/>
            <person name="Hedman E."/>
            <person name="Kallberg Y."/>
        </authorList>
    </citation>
    <scope>NUCLEOTIDE SEQUENCE [LARGE SCALE GENOMIC DNA]</scope>
</reference>
<sequence>MIQVSLPLGWFSHYQDVTNFLREGLEHGQMMAVLQMTSIPVQIPVTKSYFSY</sequence>
<dbReference type="AlphaFoldDB" id="A0AAV1ZKT8"/>
<evidence type="ECO:0000313" key="2">
    <source>
        <dbReference type="Proteomes" id="UP001497382"/>
    </source>
</evidence>
<name>A0AAV1ZKT8_9ARAC</name>
<protein>
    <submittedName>
        <fullName evidence="1">Uncharacterized protein</fullName>
    </submittedName>
</protein>
<gene>
    <name evidence="1" type="ORF">LARSCL_LOCUS5603</name>
</gene>
<evidence type="ECO:0000313" key="1">
    <source>
        <dbReference type="EMBL" id="CAL1270998.1"/>
    </source>
</evidence>
<comment type="caution">
    <text evidence="1">The sequence shown here is derived from an EMBL/GenBank/DDBJ whole genome shotgun (WGS) entry which is preliminary data.</text>
</comment>
<dbReference type="EMBL" id="CAXIEN010000052">
    <property type="protein sequence ID" value="CAL1270998.1"/>
    <property type="molecule type" value="Genomic_DNA"/>
</dbReference>
<proteinExistence type="predicted"/>
<accession>A0AAV1ZKT8</accession>
<organism evidence="1 2">
    <name type="scientific">Larinioides sclopetarius</name>
    <dbReference type="NCBI Taxonomy" id="280406"/>
    <lineage>
        <taxon>Eukaryota</taxon>
        <taxon>Metazoa</taxon>
        <taxon>Ecdysozoa</taxon>
        <taxon>Arthropoda</taxon>
        <taxon>Chelicerata</taxon>
        <taxon>Arachnida</taxon>
        <taxon>Araneae</taxon>
        <taxon>Araneomorphae</taxon>
        <taxon>Entelegynae</taxon>
        <taxon>Araneoidea</taxon>
        <taxon>Araneidae</taxon>
        <taxon>Larinioides</taxon>
    </lineage>
</organism>
<keyword evidence="2" id="KW-1185">Reference proteome</keyword>
<dbReference type="Proteomes" id="UP001497382">
    <property type="component" value="Unassembled WGS sequence"/>
</dbReference>